<evidence type="ECO:0000256" key="1">
    <source>
        <dbReference type="SAM" id="SignalP"/>
    </source>
</evidence>
<dbReference type="EMBL" id="JAPFQN010000004">
    <property type="protein sequence ID" value="MCX2743726.1"/>
    <property type="molecule type" value="Genomic_DNA"/>
</dbReference>
<dbReference type="PANTHER" id="PTHR43135">
    <property type="entry name" value="ALPHA-D-RIBOSE 1-METHYLPHOSPHONATE 5-TRIPHOSPHATE DIPHOSPHATASE"/>
    <property type="match status" value="1"/>
</dbReference>
<reference evidence="3 4" key="1">
    <citation type="submission" date="2022-11" db="EMBL/GenBank/DDBJ databases">
        <title>The characterization of three novel Bacteroidetes species and genomic analysis of their roles in tidal elemental geochemical cycles.</title>
        <authorList>
            <person name="Ma K."/>
        </authorList>
    </citation>
    <scope>NUCLEOTIDE SEQUENCE [LARGE SCALE GENOMIC DNA]</scope>
    <source>
        <strain evidence="3 4">M17</strain>
    </source>
</reference>
<gene>
    <name evidence="3" type="ORF">OO013_07615</name>
</gene>
<dbReference type="Gene3D" id="2.30.40.10">
    <property type="entry name" value="Urease, subunit C, domain 1"/>
    <property type="match status" value="1"/>
</dbReference>
<dbReference type="InterPro" id="IPR011059">
    <property type="entry name" value="Metal-dep_hydrolase_composite"/>
</dbReference>
<dbReference type="SUPFAM" id="SSF51338">
    <property type="entry name" value="Composite domain of metallo-dependent hydrolases"/>
    <property type="match status" value="1"/>
</dbReference>
<feature type="signal peptide" evidence="1">
    <location>
        <begin position="1"/>
        <end position="19"/>
    </location>
</feature>
<proteinExistence type="predicted"/>
<keyword evidence="4" id="KW-1185">Reference proteome</keyword>
<protein>
    <submittedName>
        <fullName evidence="3">Amidohydrolase family protein</fullName>
    </submittedName>
</protein>
<evidence type="ECO:0000259" key="2">
    <source>
        <dbReference type="Pfam" id="PF01979"/>
    </source>
</evidence>
<dbReference type="PANTHER" id="PTHR43135:SF3">
    <property type="entry name" value="ALPHA-D-RIBOSE 1-METHYLPHOSPHONATE 5-TRIPHOSPHATE DIPHOSPHATASE"/>
    <property type="match status" value="1"/>
</dbReference>
<dbReference type="Gene3D" id="3.20.20.140">
    <property type="entry name" value="Metal-dependent hydrolases"/>
    <property type="match status" value="1"/>
</dbReference>
<name>A0ABT3RPK8_9BACT</name>
<keyword evidence="1" id="KW-0732">Signal</keyword>
<comment type="caution">
    <text evidence="3">The sequence shown here is derived from an EMBL/GenBank/DDBJ whole genome shotgun (WGS) entry which is preliminary data.</text>
</comment>
<feature type="chain" id="PRO_5046078849" evidence="1">
    <location>
        <begin position="20"/>
        <end position="471"/>
    </location>
</feature>
<dbReference type="InterPro" id="IPR051781">
    <property type="entry name" value="Metallo-dep_Hydrolase"/>
</dbReference>
<evidence type="ECO:0000313" key="4">
    <source>
        <dbReference type="Proteomes" id="UP001209885"/>
    </source>
</evidence>
<dbReference type="RefSeq" id="WP_266056130.1">
    <property type="nucleotide sequence ID" value="NZ_JAPFQN010000004.1"/>
</dbReference>
<accession>A0ABT3RPK8</accession>
<organism evidence="3 4">
    <name type="scientific">Mangrovivirga halotolerans</name>
    <dbReference type="NCBI Taxonomy" id="2993936"/>
    <lineage>
        <taxon>Bacteria</taxon>
        <taxon>Pseudomonadati</taxon>
        <taxon>Bacteroidota</taxon>
        <taxon>Cytophagia</taxon>
        <taxon>Cytophagales</taxon>
        <taxon>Mangrovivirgaceae</taxon>
        <taxon>Mangrovivirga</taxon>
    </lineage>
</organism>
<feature type="domain" description="Amidohydrolase-related" evidence="2">
    <location>
        <begin position="89"/>
        <end position="444"/>
    </location>
</feature>
<dbReference type="InterPro" id="IPR032466">
    <property type="entry name" value="Metal_Hydrolase"/>
</dbReference>
<dbReference type="Proteomes" id="UP001209885">
    <property type="component" value="Unassembled WGS sequence"/>
</dbReference>
<evidence type="ECO:0000313" key="3">
    <source>
        <dbReference type="EMBL" id="MCX2743726.1"/>
    </source>
</evidence>
<sequence length="471" mass="52099">MKKFPVLFLLSLLNTICYAQDSLSAEVQQYVVHDRGNYLLHNLTVLDGTGSAAMTNQDILIEGEYITQIGQDLSVPDNTIVINMEGKSAMPGMIMLHEHLFYPKNVPGPNYGLDQMTYSFPKLYLAGGVTTMRTAGAIMPQVDVKLKKWIKDGRLPGPTIDATSPHMDRKGLPILEMFAFDGPEQAQDQVDFYADLGITSIKVYNMLTREDLKAIIEAAHARNMKVTGHLCSITYREAVDLGIDNIEHGFGSCPDFLENKLPDQCNPFMLESLLEVDPDSENVTSLIDHMISNNVALTTTVNVFEPYTGREVIPGGGLEALSPRAKEKVYQRWVSKQGRDSIDVARFNKLKLMDKKFHDAGGLLVAGTDPTYDGRIVAGYANMRLLELMVEMGFSIPDAIMICTLNGAKYLESENLIGTIEEGKIADIIIMNDDISKDISAIRSDKIIFKNGIGYDSQKLFKAAEGLVGIR</sequence>
<dbReference type="SUPFAM" id="SSF51556">
    <property type="entry name" value="Metallo-dependent hydrolases"/>
    <property type="match status" value="1"/>
</dbReference>
<dbReference type="Pfam" id="PF01979">
    <property type="entry name" value="Amidohydro_1"/>
    <property type="match status" value="1"/>
</dbReference>
<dbReference type="InterPro" id="IPR006680">
    <property type="entry name" value="Amidohydro-rel"/>
</dbReference>